<evidence type="ECO:0000313" key="8">
    <source>
        <dbReference type="Proteomes" id="UP000734854"/>
    </source>
</evidence>
<keyword evidence="2 4" id="KW-0863">Zinc-finger</keyword>
<dbReference type="PROSITE" id="PS50808">
    <property type="entry name" value="ZF_BED"/>
    <property type="match status" value="2"/>
</dbReference>
<accession>A0A8J5LXP3</accession>
<keyword evidence="3" id="KW-0862">Zinc</keyword>
<name>A0A8J5LXP3_ZINOF</name>
<protein>
    <recommendedName>
        <fullName evidence="6">BED-type domain-containing protein</fullName>
    </recommendedName>
</protein>
<feature type="domain" description="BED-type" evidence="6">
    <location>
        <begin position="15"/>
        <end position="71"/>
    </location>
</feature>
<evidence type="ECO:0000313" key="7">
    <source>
        <dbReference type="EMBL" id="KAG6535141.1"/>
    </source>
</evidence>
<dbReference type="Pfam" id="PF02892">
    <property type="entry name" value="zf-BED"/>
    <property type="match status" value="1"/>
</dbReference>
<feature type="compositionally biased region" description="Polar residues" evidence="5">
    <location>
        <begin position="100"/>
        <end position="111"/>
    </location>
</feature>
<evidence type="ECO:0000256" key="5">
    <source>
        <dbReference type="SAM" id="MobiDB-lite"/>
    </source>
</evidence>
<evidence type="ECO:0000256" key="1">
    <source>
        <dbReference type="ARBA" id="ARBA00022723"/>
    </source>
</evidence>
<dbReference type="PANTHER" id="PTHR46951">
    <property type="entry name" value="BED-TYPE DOMAIN-CONTAINING PROTEIN"/>
    <property type="match status" value="1"/>
</dbReference>
<evidence type="ECO:0000256" key="2">
    <source>
        <dbReference type="ARBA" id="ARBA00022771"/>
    </source>
</evidence>
<sequence>MRLQLHFCKYIIMPRPPDIGWQYGTMIGGHRHHVKCNYCHRIMIGGITRFKKHLASKKGEIKGCEAVPKEVREIIAHHLATRKPRRPNKRRRKTDEGTSGVPTSTNYSVESDASDPDMIDARHELLTFNDVEIHCMILFSLHFQSSKDFPSRATDLGWAHGLMVNGDRQKIQCKYCHKVILGGGISRLKQHLAGERGNIAPCDQVPDDVKAQMQQHLSFKGLEQTAEEYNGDDPNVTSTSSIVASHRRRGKDVNEGNSNKRKKVEMLHMTQGSTLPQPMIPVSFASQENIDQADMAVAKFMFEAGIPLTAVNSMYFQKMADAIAVENFAKSFASHGKSQAVQ</sequence>
<comment type="caution">
    <text evidence="7">The sequence shown here is derived from an EMBL/GenBank/DDBJ whole genome shotgun (WGS) entry which is preliminary data.</text>
</comment>
<dbReference type="InterPro" id="IPR003656">
    <property type="entry name" value="Znf_BED"/>
</dbReference>
<organism evidence="7 8">
    <name type="scientific">Zingiber officinale</name>
    <name type="common">Ginger</name>
    <name type="synonym">Amomum zingiber</name>
    <dbReference type="NCBI Taxonomy" id="94328"/>
    <lineage>
        <taxon>Eukaryota</taxon>
        <taxon>Viridiplantae</taxon>
        <taxon>Streptophyta</taxon>
        <taxon>Embryophyta</taxon>
        <taxon>Tracheophyta</taxon>
        <taxon>Spermatophyta</taxon>
        <taxon>Magnoliopsida</taxon>
        <taxon>Liliopsida</taxon>
        <taxon>Zingiberales</taxon>
        <taxon>Zingiberaceae</taxon>
        <taxon>Zingiber</taxon>
    </lineage>
</organism>
<feature type="compositionally biased region" description="Basic residues" evidence="5">
    <location>
        <begin position="79"/>
        <end position="92"/>
    </location>
</feature>
<dbReference type="PANTHER" id="PTHR46951:SF2">
    <property type="entry name" value="BED-TYPE DOMAIN-CONTAINING PROTEIN"/>
    <property type="match status" value="1"/>
</dbReference>
<feature type="region of interest" description="Disordered" evidence="5">
    <location>
        <begin position="78"/>
        <end position="115"/>
    </location>
</feature>
<keyword evidence="8" id="KW-1185">Reference proteome</keyword>
<feature type="domain" description="BED-type" evidence="6">
    <location>
        <begin position="152"/>
        <end position="209"/>
    </location>
</feature>
<dbReference type="EMBL" id="JACMSC010000001">
    <property type="protein sequence ID" value="KAG6535141.1"/>
    <property type="molecule type" value="Genomic_DNA"/>
</dbReference>
<feature type="region of interest" description="Disordered" evidence="5">
    <location>
        <begin position="227"/>
        <end position="261"/>
    </location>
</feature>
<evidence type="ECO:0000256" key="4">
    <source>
        <dbReference type="PROSITE-ProRule" id="PRU00027"/>
    </source>
</evidence>
<dbReference type="GO" id="GO:0003677">
    <property type="term" value="F:DNA binding"/>
    <property type="evidence" value="ECO:0007669"/>
    <property type="project" value="InterPro"/>
</dbReference>
<proteinExistence type="predicted"/>
<dbReference type="GO" id="GO:0008270">
    <property type="term" value="F:zinc ion binding"/>
    <property type="evidence" value="ECO:0007669"/>
    <property type="project" value="UniProtKB-KW"/>
</dbReference>
<dbReference type="AlphaFoldDB" id="A0A8J5LXP3"/>
<dbReference type="Proteomes" id="UP000734854">
    <property type="component" value="Unassembled WGS sequence"/>
</dbReference>
<reference evidence="7 8" key="1">
    <citation type="submission" date="2020-08" db="EMBL/GenBank/DDBJ databases">
        <title>Plant Genome Project.</title>
        <authorList>
            <person name="Zhang R.-G."/>
        </authorList>
    </citation>
    <scope>NUCLEOTIDE SEQUENCE [LARGE SCALE GENOMIC DNA]</scope>
    <source>
        <tissue evidence="7">Rhizome</tissue>
    </source>
</reference>
<gene>
    <name evidence="7" type="ORF">ZIOFF_000098</name>
</gene>
<evidence type="ECO:0000256" key="3">
    <source>
        <dbReference type="ARBA" id="ARBA00022833"/>
    </source>
</evidence>
<evidence type="ECO:0000259" key="6">
    <source>
        <dbReference type="PROSITE" id="PS50808"/>
    </source>
</evidence>
<keyword evidence="1" id="KW-0479">Metal-binding</keyword>